<name>A0ACC0URX3_9HYPO</name>
<evidence type="ECO:0000313" key="1">
    <source>
        <dbReference type="EMBL" id="KAI9896869.1"/>
    </source>
</evidence>
<comment type="caution">
    <text evidence="1">The sequence shown here is derived from an EMBL/GenBank/DDBJ whole genome shotgun (WGS) entry which is preliminary data.</text>
</comment>
<keyword evidence="2" id="KW-1185">Reference proteome</keyword>
<accession>A0ACC0URX3</accession>
<organism evidence="1 2">
    <name type="scientific">Trichothecium roseum</name>
    <dbReference type="NCBI Taxonomy" id="47278"/>
    <lineage>
        <taxon>Eukaryota</taxon>
        <taxon>Fungi</taxon>
        <taxon>Dikarya</taxon>
        <taxon>Ascomycota</taxon>
        <taxon>Pezizomycotina</taxon>
        <taxon>Sordariomycetes</taxon>
        <taxon>Hypocreomycetidae</taxon>
        <taxon>Hypocreales</taxon>
        <taxon>Hypocreales incertae sedis</taxon>
        <taxon>Trichothecium</taxon>
    </lineage>
</organism>
<dbReference type="EMBL" id="CM047947">
    <property type="protein sequence ID" value="KAI9896869.1"/>
    <property type="molecule type" value="Genomic_DNA"/>
</dbReference>
<evidence type="ECO:0000313" key="2">
    <source>
        <dbReference type="Proteomes" id="UP001163324"/>
    </source>
</evidence>
<reference evidence="1" key="1">
    <citation type="submission" date="2022-10" db="EMBL/GenBank/DDBJ databases">
        <title>Complete Genome of Trichothecium roseum strain YXFP-22015, a Plant Pathogen Isolated from Citrus.</title>
        <authorList>
            <person name="Wang Y."/>
            <person name="Zhu L."/>
        </authorList>
    </citation>
    <scope>NUCLEOTIDE SEQUENCE</scope>
    <source>
        <strain evidence="1">YXFP-22015</strain>
    </source>
</reference>
<gene>
    <name evidence="1" type="ORF">N3K66_007891</name>
</gene>
<protein>
    <submittedName>
        <fullName evidence="1">Uncharacterized protein</fullName>
    </submittedName>
</protein>
<proteinExistence type="predicted"/>
<sequence length="429" mass="46671">MNNIDVGKLVKNAVPESEGRNVRVLSENTGGADYRDGNFLSQDFPRSPPKLYVAGDSDDFDEVTLREWRDEGFDVEYFSVESSGKSHGGFVEKLKDLSREKRAPCEKFGIIAYDDAAAMCLEHYHVLDNNPEFRLGLLVAYYPSSIPDPKGKFPNAISALVHLATGSEIGITKQSQMVGIQGKRRTRKSRVEAGTGTGGRLSMAYPSYSYGAEPGFAEHDVEEYDGVCADLAWGRSLAAARKVFGIDPDLEMVLERNLQSKFFTHDAGQAAAAYTTHKTPHVTNVPAGTGAVGADDLEAYYASTFANPPSAKVTLLSRTVGADRVVDEMHLSFKHTCEVPWMLPGVPATGKKVEVVVVSVVALRGGKLCREHVYWDQASVLVQVGLLDAKAVPQAGKDLGVERLPVVGRKAARRVLNDFGDDDEEGNEE</sequence>
<dbReference type="Proteomes" id="UP001163324">
    <property type="component" value="Chromosome 8"/>
</dbReference>